<sequence>MARDTENREDKDAASKDGGSTETRSTLNSESALHSGLLDDRDQHLDKAHDYHLDQDMGETMEQVNANLHLGSQTEEQPYGLEETPGGGQQNGDAIDLSPTMSGNHEDILATGETAALQSVAAGALPVEETGSDTSSASNGSFSDPANRLNGSNQPETNGFGLEPNARGSAQVQESQARSTEAAPSEDDTPEEGEVESDLSAVTDINTAVDVVDEDAGIGADTGIRASADVAAGATVTYSLLDDAGGLFSIDPETGIVTVAGALDAEAAGNHQIVVLATASDGETQTETFTITVRDVNEYDVSPISTVGTVADEISEHAEGGSETGIQVSATDRDVSDTVTYAIDDPRFDIDAQGIVSIAEGATFDAETEGSVSFTVTATSTDGSTSEQTFTLKLADENEYAVSDLADSDASANTIAEDATAGTQVGVTALATDADATDSVSYSVDDSRFTVDSDGVVTVADGESFDAETEGSIDITVTATSTDGSTSTETFTISVSDVDEYDVSAVTDSDATANTIAEDATAGTQVGVTALATDADATDSVSYSVDDSRFTVDTDGVVTVADGASFDTETEGSIDITVTATSTDGSTSTETFTISVSDVNESDVSAVTDSDASANTIAEDATAGTQVGVTALATDADATDSVSYSIDDSRFSVDADGVVTVASGASFDAETEGSIDITVTATSTDGSTSTETFTISVSDVNESDVSAVTDSDASANTIAEDATAGTQVGPTVGNAEAATTT</sequence>
<feature type="compositionally biased region" description="Polar residues" evidence="3">
    <location>
        <begin position="18"/>
        <end position="32"/>
    </location>
</feature>
<dbReference type="Proteomes" id="UP001431221">
    <property type="component" value="Unassembled WGS sequence"/>
</dbReference>
<feature type="compositionally biased region" description="Basic and acidic residues" evidence="3">
    <location>
        <begin position="1"/>
        <end position="15"/>
    </location>
</feature>
<dbReference type="InterPro" id="IPR002126">
    <property type="entry name" value="Cadherin-like_dom"/>
</dbReference>
<proteinExistence type="predicted"/>
<protein>
    <submittedName>
        <fullName evidence="5">Cadherin repeat domain-containing protein</fullName>
    </submittedName>
</protein>
<accession>A0ABT0GPK5</accession>
<dbReference type="SUPFAM" id="SSF49313">
    <property type="entry name" value="Cadherin-like"/>
    <property type="match status" value="5"/>
</dbReference>
<dbReference type="InterPro" id="IPR015919">
    <property type="entry name" value="Cadherin-like_sf"/>
</dbReference>
<keyword evidence="1" id="KW-0812">Transmembrane</keyword>
<feature type="domain" description="Cadherin" evidence="4">
    <location>
        <begin position="313"/>
        <end position="405"/>
    </location>
</feature>
<reference evidence="5" key="1">
    <citation type="submission" date="2022-04" db="EMBL/GenBank/DDBJ databases">
        <title>Roseibium sp. CAU 1639 isolated from mud.</title>
        <authorList>
            <person name="Kim W."/>
        </authorList>
    </citation>
    <scope>NUCLEOTIDE SEQUENCE</scope>
    <source>
        <strain evidence="5">CAU 1639</strain>
    </source>
</reference>
<dbReference type="PRINTS" id="PR00205">
    <property type="entry name" value="CADHERIN"/>
</dbReference>
<feature type="compositionally biased region" description="Acidic residues" evidence="3">
    <location>
        <begin position="184"/>
        <end position="197"/>
    </location>
</feature>
<dbReference type="Gene3D" id="2.60.40.60">
    <property type="entry name" value="Cadherins"/>
    <property type="match status" value="5"/>
</dbReference>
<evidence type="ECO:0000256" key="3">
    <source>
        <dbReference type="SAM" id="MobiDB-lite"/>
    </source>
</evidence>
<name>A0ABT0GPK5_9HYPH</name>
<evidence type="ECO:0000259" key="4">
    <source>
        <dbReference type="PROSITE" id="PS50268"/>
    </source>
</evidence>
<feature type="compositionally biased region" description="Basic and acidic residues" evidence="3">
    <location>
        <begin position="37"/>
        <end position="55"/>
    </location>
</feature>
<gene>
    <name evidence="5" type="ORF">M0H32_04235</name>
</gene>
<dbReference type="PROSITE" id="PS50268">
    <property type="entry name" value="CADHERIN_2"/>
    <property type="match status" value="5"/>
</dbReference>
<keyword evidence="6" id="KW-1185">Reference proteome</keyword>
<feature type="domain" description="Cadherin" evidence="4">
    <location>
        <begin position="609"/>
        <end position="709"/>
    </location>
</feature>
<dbReference type="PANTHER" id="PTHR24026:SF126">
    <property type="entry name" value="PROTOCADHERIN FAT 4"/>
    <property type="match status" value="1"/>
</dbReference>
<comment type="caution">
    <text evidence="5">The sequence shown here is derived from an EMBL/GenBank/DDBJ whole genome shotgun (WGS) entry which is preliminary data.</text>
</comment>
<dbReference type="SMART" id="SM00112">
    <property type="entry name" value="CA"/>
    <property type="match status" value="5"/>
</dbReference>
<feature type="domain" description="Cadherin" evidence="4">
    <location>
        <begin position="407"/>
        <end position="507"/>
    </location>
</feature>
<feature type="compositionally biased region" description="Polar residues" evidence="3">
    <location>
        <begin position="132"/>
        <end position="157"/>
    </location>
</feature>
<feature type="domain" description="Cadherin" evidence="4">
    <location>
        <begin position="508"/>
        <end position="608"/>
    </location>
</feature>
<dbReference type="PANTHER" id="PTHR24026">
    <property type="entry name" value="FAT ATYPICAL CADHERIN-RELATED"/>
    <property type="match status" value="1"/>
</dbReference>
<evidence type="ECO:0000256" key="1">
    <source>
        <dbReference type="ARBA" id="ARBA00022692"/>
    </source>
</evidence>
<evidence type="ECO:0000256" key="2">
    <source>
        <dbReference type="ARBA" id="ARBA00022989"/>
    </source>
</evidence>
<dbReference type="RefSeq" id="WP_248151082.1">
    <property type="nucleotide sequence ID" value="NZ_JALNMJ010000002.1"/>
</dbReference>
<organism evidence="5 6">
    <name type="scientific">Roseibium sediminicola</name>
    <dbReference type="NCBI Taxonomy" id="2933272"/>
    <lineage>
        <taxon>Bacteria</taxon>
        <taxon>Pseudomonadati</taxon>
        <taxon>Pseudomonadota</taxon>
        <taxon>Alphaproteobacteria</taxon>
        <taxon>Hyphomicrobiales</taxon>
        <taxon>Stappiaceae</taxon>
        <taxon>Roseibium</taxon>
    </lineage>
</organism>
<feature type="region of interest" description="Disordered" evidence="3">
    <location>
        <begin position="1"/>
        <end position="202"/>
    </location>
</feature>
<feature type="compositionally biased region" description="Polar residues" evidence="3">
    <location>
        <begin position="168"/>
        <end position="179"/>
    </location>
</feature>
<dbReference type="CDD" id="cd11304">
    <property type="entry name" value="Cadherin_repeat"/>
    <property type="match status" value="5"/>
</dbReference>
<feature type="compositionally biased region" description="Polar residues" evidence="3">
    <location>
        <begin position="62"/>
        <end position="76"/>
    </location>
</feature>
<keyword evidence="2" id="KW-0472">Membrane</keyword>
<feature type="domain" description="Cadherin" evidence="4">
    <location>
        <begin position="187"/>
        <end position="305"/>
    </location>
</feature>
<evidence type="ECO:0000313" key="5">
    <source>
        <dbReference type="EMBL" id="MCK7611360.1"/>
    </source>
</evidence>
<keyword evidence="2" id="KW-1133">Transmembrane helix</keyword>
<dbReference type="EMBL" id="JALNMJ010000002">
    <property type="protein sequence ID" value="MCK7611360.1"/>
    <property type="molecule type" value="Genomic_DNA"/>
</dbReference>
<feature type="non-terminal residue" evidence="5">
    <location>
        <position position="741"/>
    </location>
</feature>
<dbReference type="Pfam" id="PF00028">
    <property type="entry name" value="Cadherin"/>
    <property type="match status" value="1"/>
</dbReference>
<evidence type="ECO:0000313" key="6">
    <source>
        <dbReference type="Proteomes" id="UP001431221"/>
    </source>
</evidence>